<protein>
    <submittedName>
        <fullName evidence="3">Heterokaryon incompatibility protein</fullName>
    </submittedName>
</protein>
<keyword evidence="4" id="KW-1185">Reference proteome</keyword>
<dbReference type="Pfam" id="PF06985">
    <property type="entry name" value="HET"/>
    <property type="match status" value="1"/>
</dbReference>
<dbReference type="PANTHER" id="PTHR33112">
    <property type="entry name" value="DOMAIN PROTEIN, PUTATIVE-RELATED"/>
    <property type="match status" value="1"/>
</dbReference>
<feature type="region of interest" description="Disordered" evidence="1">
    <location>
        <begin position="1"/>
        <end position="21"/>
    </location>
</feature>
<proteinExistence type="predicted"/>
<name>A0A2P4ZLJ4_9HYPO</name>
<sequence>MSVAPSSQRLSTKRISSKPGPRQEQLCEVCEKLLKLLQAPVETRGDTMNHIMINNWKQVVESQCLHHPKFLAAVLKLDLTPSAADEISLRVLAFTGWDHLEVHADIKSAGKSRQFRSGQIYLLQKGTKFPKDGSARLVNPLWIDRSLLRQWKEKCLSSHGETCGSTQAQSVYNDDARPTWLIDVWRKCLVRPSQHDRYIALSYVWGGAPTLMARMNNIAELLKPLAFAEGRTSVPIPKTIRDAMSCVERLGERYLWVDSLCIVQDDPVHKEAEINKMVAIYSNAFITITASDGLDADSGLPGLSGLTEPRTAIQVVHTLRPGIQIVECLMEPKNTKWRTRGWTYQEEVFPRRQIFFEGGWARWVCQSDKWAEVGEKHGGKVDGQIGSVTSMRDALSSPIPDPYVWWNMIGAYNMRDLTYPEDALSGFAGILNSFGRSFDGGFISGLPAAMFYIAILWHTRDPLTRRRAKGSGGNSCLPSWSWIGWKGTLLSTVMHPSLEFVKVRASREGARYFDRVTPLVQWHWKESLKDPGIPIRDTWYEYRQKYAVETQKSPCPSGWTRYSVDTEIHSGRLTFPPPELDNSPKFFYKHISEPESEFWYPVPIPDPSQIPKSHVAAPFISCRTKRAFLYGSEVITPQYIKGTAVISLRDNTSAWIGVIRLQEESTDNSRSLAGQEIELVEVALGRVPNDARQRLQHHQVLDEWDHEERPKNNDMYEYYYVIWVEWIDGVAYRKALGRVERSLWEAQERQDIDLVLG</sequence>
<dbReference type="PANTHER" id="PTHR33112:SF12">
    <property type="entry name" value="HETEROKARYON INCOMPATIBILITY DOMAIN-CONTAINING PROTEIN"/>
    <property type="match status" value="1"/>
</dbReference>
<evidence type="ECO:0000256" key="1">
    <source>
        <dbReference type="SAM" id="MobiDB-lite"/>
    </source>
</evidence>
<dbReference type="STRING" id="398673.A0A2P4ZLJ4"/>
<organism evidence="3 4">
    <name type="scientific">Trichoderma gamsii</name>
    <dbReference type="NCBI Taxonomy" id="398673"/>
    <lineage>
        <taxon>Eukaryota</taxon>
        <taxon>Fungi</taxon>
        <taxon>Dikarya</taxon>
        <taxon>Ascomycota</taxon>
        <taxon>Pezizomycotina</taxon>
        <taxon>Sordariomycetes</taxon>
        <taxon>Hypocreomycetidae</taxon>
        <taxon>Hypocreales</taxon>
        <taxon>Hypocreaceae</taxon>
        <taxon>Trichoderma</taxon>
    </lineage>
</organism>
<dbReference type="Proteomes" id="UP000054821">
    <property type="component" value="Unassembled WGS sequence"/>
</dbReference>
<accession>A0A2P4ZLJ4</accession>
<dbReference type="EMBL" id="JPDN02000019">
    <property type="protein sequence ID" value="PON25169.1"/>
    <property type="molecule type" value="Genomic_DNA"/>
</dbReference>
<gene>
    <name evidence="3" type="ORF">TGAM01_v205855</name>
</gene>
<dbReference type="AlphaFoldDB" id="A0A2P4ZLJ4"/>
<dbReference type="InterPro" id="IPR010730">
    <property type="entry name" value="HET"/>
</dbReference>
<dbReference type="GeneID" id="29983131"/>
<evidence type="ECO:0000313" key="3">
    <source>
        <dbReference type="EMBL" id="PON25169.1"/>
    </source>
</evidence>
<evidence type="ECO:0000313" key="4">
    <source>
        <dbReference type="Proteomes" id="UP000054821"/>
    </source>
</evidence>
<feature type="domain" description="Heterokaryon incompatibility" evidence="2">
    <location>
        <begin position="198"/>
        <end position="346"/>
    </location>
</feature>
<dbReference type="RefSeq" id="XP_024405496.1">
    <property type="nucleotide sequence ID" value="XM_024549737.1"/>
</dbReference>
<comment type="caution">
    <text evidence="3">The sequence shown here is derived from an EMBL/GenBank/DDBJ whole genome shotgun (WGS) entry which is preliminary data.</text>
</comment>
<evidence type="ECO:0000259" key="2">
    <source>
        <dbReference type="Pfam" id="PF06985"/>
    </source>
</evidence>
<reference evidence="3 4" key="1">
    <citation type="journal article" date="2016" name="Genome Announc.">
        <title>Draft Whole-Genome Sequence of Trichoderma gamsii T6085, a Promising Biocontrol Agent of Fusarium Head Blight on Wheat.</title>
        <authorList>
            <person name="Baroncelli R."/>
            <person name="Zapparata A."/>
            <person name="Piaggeschi G."/>
            <person name="Sarrocco S."/>
            <person name="Vannacci G."/>
        </authorList>
    </citation>
    <scope>NUCLEOTIDE SEQUENCE [LARGE SCALE GENOMIC DNA]</scope>
    <source>
        <strain evidence="3 4">T6085</strain>
    </source>
</reference>
<feature type="compositionally biased region" description="Polar residues" evidence="1">
    <location>
        <begin position="1"/>
        <end position="10"/>
    </location>
</feature>